<dbReference type="Proteomes" id="UP000176389">
    <property type="component" value="Unassembled WGS sequence"/>
</dbReference>
<accession>A0A1G1WH74</accession>
<gene>
    <name evidence="2" type="ORF">A2Z11_02365</name>
</gene>
<comment type="caution">
    <text evidence="2">The sequence shown here is derived from an EMBL/GenBank/DDBJ whole genome shotgun (WGS) entry which is preliminary data.</text>
</comment>
<evidence type="ECO:0000313" key="3">
    <source>
        <dbReference type="Proteomes" id="UP000176389"/>
    </source>
</evidence>
<dbReference type="InterPro" id="IPR013783">
    <property type="entry name" value="Ig-like_fold"/>
</dbReference>
<proteinExistence type="predicted"/>
<evidence type="ECO:0008006" key="4">
    <source>
        <dbReference type="Google" id="ProtNLM"/>
    </source>
</evidence>
<keyword evidence="1" id="KW-1133">Transmembrane helix</keyword>
<feature type="transmembrane region" description="Helical" evidence="1">
    <location>
        <begin position="409"/>
        <end position="429"/>
    </location>
</feature>
<dbReference type="Pfam" id="PF09136">
    <property type="entry name" value="Glucodextran_B"/>
    <property type="match status" value="1"/>
</dbReference>
<dbReference type="STRING" id="1802596.A2Z11_02365"/>
<dbReference type="EMBL" id="MHCS01000010">
    <property type="protein sequence ID" value="OGY26790.1"/>
    <property type="molecule type" value="Genomic_DNA"/>
</dbReference>
<evidence type="ECO:0000256" key="1">
    <source>
        <dbReference type="SAM" id="Phobius"/>
    </source>
</evidence>
<evidence type="ECO:0000313" key="2">
    <source>
        <dbReference type="EMBL" id="OGY26790.1"/>
    </source>
</evidence>
<reference evidence="2 3" key="1">
    <citation type="journal article" date="2016" name="Nat. Commun.">
        <title>Thousands of microbial genomes shed light on interconnected biogeochemical processes in an aquifer system.</title>
        <authorList>
            <person name="Anantharaman K."/>
            <person name="Brown C.T."/>
            <person name="Hug L.A."/>
            <person name="Sharon I."/>
            <person name="Castelle C.J."/>
            <person name="Probst A.J."/>
            <person name="Thomas B.C."/>
            <person name="Singh A."/>
            <person name="Wilkins M.J."/>
            <person name="Karaoz U."/>
            <person name="Brodie E.L."/>
            <person name="Williams K.H."/>
            <person name="Hubbard S.S."/>
            <person name="Banfield J.F."/>
        </authorList>
    </citation>
    <scope>NUCLEOTIDE SEQUENCE [LARGE SCALE GENOMIC DNA]</scope>
</reference>
<sequence>MKPVHDFLIIVAILGIISGTAGSIIYAFNKNLSENSNLQRFPLVAEQDLNKAGKVLMGQQNCNDITIGNNTIAPYQDFGNTSLSSIDVCFINWNPSSYTLIDENGHSSIPIASNSSENRTLTTGVYCYYLQSNHSAHVYVKVGQNQSCSWEQEANSSTNTNNSTTVSVVETLKTIKLPNVFKGKTTNLSKVSDLSKVKGFILDAPKKGKITFTDTLNLSSTTLVALFKKLDKYVKITKKGVVEINSKVLSVFAKKKAAVSMFDLPFIETPDLYVDGEKATEKQVSDVKYGKGVLSFNVSGFSKYEAVPKLEIIEPKNGFTTKKSSITLKGKIGDPTASVSATLNNKVLGNLKVATKSGEFNKALTLSTGKNNIVIKAASGLGQKLEASISGVFTPEAKKEVGGFFSRQLFGLIVLALILISMGVAWWYYKKKDQRNLS</sequence>
<dbReference type="Gene3D" id="2.60.40.10">
    <property type="entry name" value="Immunoglobulins"/>
    <property type="match status" value="1"/>
</dbReference>
<feature type="transmembrane region" description="Helical" evidence="1">
    <location>
        <begin position="7"/>
        <end position="28"/>
    </location>
</feature>
<dbReference type="AlphaFoldDB" id="A0A1G1WH74"/>
<keyword evidence="1" id="KW-0812">Transmembrane</keyword>
<keyword evidence="1" id="KW-0472">Membrane</keyword>
<protein>
    <recommendedName>
        <fullName evidence="4">Bacterial Ig-like domain-containing protein</fullName>
    </recommendedName>
</protein>
<organism evidence="2 3">
    <name type="scientific">Candidatus Woykebacteria bacterium RBG_16_43_9</name>
    <dbReference type="NCBI Taxonomy" id="1802596"/>
    <lineage>
        <taxon>Bacteria</taxon>
        <taxon>Candidatus Woykeibacteriota</taxon>
    </lineage>
</organism>
<name>A0A1G1WH74_9BACT</name>